<comment type="caution">
    <text evidence="1">The sequence shown here is derived from an EMBL/GenBank/DDBJ whole genome shotgun (WGS) entry which is preliminary data.</text>
</comment>
<evidence type="ECO:0000313" key="2">
    <source>
        <dbReference type="Proteomes" id="UP001066276"/>
    </source>
</evidence>
<reference evidence="1" key="1">
    <citation type="journal article" date="2022" name="bioRxiv">
        <title>Sequencing and chromosome-scale assembly of the giantPleurodeles waltlgenome.</title>
        <authorList>
            <person name="Brown T."/>
            <person name="Elewa A."/>
            <person name="Iarovenko S."/>
            <person name="Subramanian E."/>
            <person name="Araus A.J."/>
            <person name="Petzold A."/>
            <person name="Susuki M."/>
            <person name="Suzuki K.-i.T."/>
            <person name="Hayashi T."/>
            <person name="Toyoda A."/>
            <person name="Oliveira C."/>
            <person name="Osipova E."/>
            <person name="Leigh N.D."/>
            <person name="Simon A."/>
            <person name="Yun M.H."/>
        </authorList>
    </citation>
    <scope>NUCLEOTIDE SEQUENCE</scope>
    <source>
        <strain evidence="1">20211129_DDA</strain>
        <tissue evidence="1">Liver</tissue>
    </source>
</reference>
<evidence type="ECO:0000313" key="1">
    <source>
        <dbReference type="EMBL" id="KAJ1173308.1"/>
    </source>
</evidence>
<organism evidence="1 2">
    <name type="scientific">Pleurodeles waltl</name>
    <name type="common">Iberian ribbed newt</name>
    <dbReference type="NCBI Taxonomy" id="8319"/>
    <lineage>
        <taxon>Eukaryota</taxon>
        <taxon>Metazoa</taxon>
        <taxon>Chordata</taxon>
        <taxon>Craniata</taxon>
        <taxon>Vertebrata</taxon>
        <taxon>Euteleostomi</taxon>
        <taxon>Amphibia</taxon>
        <taxon>Batrachia</taxon>
        <taxon>Caudata</taxon>
        <taxon>Salamandroidea</taxon>
        <taxon>Salamandridae</taxon>
        <taxon>Pleurodelinae</taxon>
        <taxon>Pleurodeles</taxon>
    </lineage>
</organism>
<gene>
    <name evidence="1" type="ORF">NDU88_005144</name>
</gene>
<dbReference type="AlphaFoldDB" id="A0AAV7TA53"/>
<dbReference type="EMBL" id="JANPWB010000007">
    <property type="protein sequence ID" value="KAJ1173308.1"/>
    <property type="molecule type" value="Genomic_DNA"/>
</dbReference>
<sequence>MQAWKSSAARRAQVVCWVGWQRVGFGVAQLMHLLRLCSPALLIGGSVFGNAASPGGAVLRWDFPGVRVNAKALQRDFQRALEALFLPTLCVFAFCQFTVEESLGEACVLHMYEGAYPNDLGSPQQGMDTWQTSLREDICVRNFVLPVLPGNFQQPS</sequence>
<protein>
    <submittedName>
        <fullName evidence="1">Uncharacterized protein</fullName>
    </submittedName>
</protein>
<name>A0AAV7TA53_PLEWA</name>
<dbReference type="Proteomes" id="UP001066276">
    <property type="component" value="Chromosome 4_1"/>
</dbReference>
<proteinExistence type="predicted"/>
<accession>A0AAV7TA53</accession>
<keyword evidence="2" id="KW-1185">Reference proteome</keyword>